<dbReference type="SUPFAM" id="SSF49785">
    <property type="entry name" value="Galactose-binding domain-like"/>
    <property type="match status" value="1"/>
</dbReference>
<dbReference type="EMBL" id="OBMQ01000003">
    <property type="protein sequence ID" value="SOC03423.1"/>
    <property type="molecule type" value="Genomic_DNA"/>
</dbReference>
<evidence type="ECO:0000313" key="15">
    <source>
        <dbReference type="Proteomes" id="UP000219636"/>
    </source>
</evidence>
<evidence type="ECO:0000256" key="8">
    <source>
        <dbReference type="ARBA" id="ARBA00022840"/>
    </source>
</evidence>
<evidence type="ECO:0000313" key="14">
    <source>
        <dbReference type="EMBL" id="SOC03423.1"/>
    </source>
</evidence>
<evidence type="ECO:0000256" key="9">
    <source>
        <dbReference type="ARBA" id="ARBA00023012"/>
    </source>
</evidence>
<keyword evidence="11" id="KW-0812">Transmembrane</keyword>
<evidence type="ECO:0000256" key="7">
    <source>
        <dbReference type="ARBA" id="ARBA00022777"/>
    </source>
</evidence>
<dbReference type="InterPro" id="IPR036097">
    <property type="entry name" value="HisK_dim/P_sf"/>
</dbReference>
<evidence type="ECO:0000259" key="13">
    <source>
        <dbReference type="PROSITE" id="PS50109"/>
    </source>
</evidence>
<keyword evidence="11" id="KW-1133">Transmembrane helix</keyword>
<reference evidence="15" key="1">
    <citation type="submission" date="2017-08" db="EMBL/GenBank/DDBJ databases">
        <authorList>
            <person name="Varghese N."/>
            <person name="Submissions S."/>
        </authorList>
    </citation>
    <scope>NUCLEOTIDE SEQUENCE [LARGE SCALE GENOMIC DNA]</scope>
    <source>
        <strain evidence="15">JC22</strain>
    </source>
</reference>
<dbReference type="InterPro" id="IPR003661">
    <property type="entry name" value="HisK_dim/P_dom"/>
</dbReference>
<dbReference type="GO" id="GO:0000155">
    <property type="term" value="F:phosphorelay sensor kinase activity"/>
    <property type="evidence" value="ECO:0007669"/>
    <property type="project" value="InterPro"/>
</dbReference>
<keyword evidence="5" id="KW-0808">Transferase</keyword>
<feature type="transmembrane region" description="Helical" evidence="11">
    <location>
        <begin position="270"/>
        <end position="290"/>
    </location>
</feature>
<dbReference type="InterPro" id="IPR004358">
    <property type="entry name" value="Sig_transdc_His_kin-like_C"/>
</dbReference>
<evidence type="ECO:0000256" key="6">
    <source>
        <dbReference type="ARBA" id="ARBA00022741"/>
    </source>
</evidence>
<keyword evidence="7 14" id="KW-0418">Kinase</keyword>
<keyword evidence="11" id="KW-0472">Membrane</keyword>
<dbReference type="PANTHER" id="PTHR43711">
    <property type="entry name" value="TWO-COMPONENT HISTIDINE KINASE"/>
    <property type="match status" value="1"/>
</dbReference>
<dbReference type="Pfam" id="PF02518">
    <property type="entry name" value="HATPase_c"/>
    <property type="match status" value="1"/>
</dbReference>
<dbReference type="InterPro" id="IPR050736">
    <property type="entry name" value="Sensor_HK_Regulatory"/>
</dbReference>
<dbReference type="PANTHER" id="PTHR43711:SF1">
    <property type="entry name" value="HISTIDINE KINASE 1"/>
    <property type="match status" value="1"/>
</dbReference>
<dbReference type="Proteomes" id="UP000219636">
    <property type="component" value="Unassembled WGS sequence"/>
</dbReference>
<evidence type="ECO:0000256" key="10">
    <source>
        <dbReference type="SAM" id="Coils"/>
    </source>
</evidence>
<sequence length="684" mass="78776">MKRNTFVAFSCFLGLLFFCFLPNTNVYGATIKATNGVLDLSNSKISKHKLSGQWEFYWNELIPPKALKKRVSPKIYTPIPHQWKDVIHNGQKLSSFGYATYRLQIILPDNEVGTVKAISLPNIASNYKVWVNGELMAEAGQVGVTEKTSIPANSSILFSFVPHEKTIELVLHVSNFSQRKSGIWSYIEFGNQQEIINKSLNYSIINGFLVGSLLIIGVYHFVMYLFRTKEILNLFFSMTCIALVFRILFLEGNMSSLVFPNAPWEIKQKVEYISSFISMTFFNYYLHYFLGFKLRTIYLKGVCIFHILLSLFVLLTPGKISTLILPYYSVVLIIIFFNLVLLSSYVLRTKDRTYQFNFIAISIFFIFIVNDVLYYLNFIQSVDLVPIGLLLYIFLQAILLSIRISKSFNHEEQLKEELTKINSNLETEVENRTKEIVQINNQLQHALNARLDLISSISHEMRSPLTTIKSYTKGIIDGIINDEYKKHSKTIYEETIFMERMLDDLFELSLLELEQYKFYFELVEPVPYFKKLFQKYHYEVTQSKLDFKLEVRTNKQVQINIDTIRMEQVFINLIRNALKNTNEGSITVEINCDFDFVSVSIIDTGVGIDPQMIPAIFTKFIKMNNEKNMKSSGIGLSICKEIVKTHGGEMNVTSSLGHGSNFTFTIPAIHTLSCEDKQTILEHA</sequence>
<dbReference type="InterPro" id="IPR008979">
    <property type="entry name" value="Galactose-bd-like_sf"/>
</dbReference>
<feature type="transmembrane region" description="Helical" evidence="11">
    <location>
        <begin position="384"/>
        <end position="402"/>
    </location>
</feature>
<comment type="catalytic activity">
    <reaction evidence="1">
        <text>ATP + protein L-histidine = ADP + protein N-phospho-L-histidine.</text>
        <dbReference type="EC" id="2.7.13.3"/>
    </reaction>
</comment>
<dbReference type="Pfam" id="PF07695">
    <property type="entry name" value="7TMR-DISM_7TM"/>
    <property type="match status" value="1"/>
</dbReference>
<organism evidence="14 15">
    <name type="scientific">Ureibacillus xyleni</name>
    <dbReference type="NCBI Taxonomy" id="614648"/>
    <lineage>
        <taxon>Bacteria</taxon>
        <taxon>Bacillati</taxon>
        <taxon>Bacillota</taxon>
        <taxon>Bacilli</taxon>
        <taxon>Bacillales</taxon>
        <taxon>Caryophanaceae</taxon>
        <taxon>Ureibacillus</taxon>
    </lineage>
</organism>
<keyword evidence="8" id="KW-0067">ATP-binding</keyword>
<dbReference type="PROSITE" id="PS50109">
    <property type="entry name" value="HIS_KIN"/>
    <property type="match status" value="1"/>
</dbReference>
<dbReference type="InterPro" id="IPR036890">
    <property type="entry name" value="HATPase_C_sf"/>
</dbReference>
<feature type="coiled-coil region" evidence="10">
    <location>
        <begin position="408"/>
        <end position="442"/>
    </location>
</feature>
<keyword evidence="4" id="KW-0597">Phosphoprotein</keyword>
<evidence type="ECO:0000256" key="11">
    <source>
        <dbReference type="SAM" id="Phobius"/>
    </source>
</evidence>
<dbReference type="CDD" id="cd00082">
    <property type="entry name" value="HisKA"/>
    <property type="match status" value="1"/>
</dbReference>
<dbReference type="Gene3D" id="3.30.565.10">
    <property type="entry name" value="Histidine kinase-like ATPase, C-terminal domain"/>
    <property type="match status" value="1"/>
</dbReference>
<protein>
    <recommendedName>
        <fullName evidence="3">histidine kinase</fullName>
        <ecNumber evidence="3">2.7.13.3</ecNumber>
    </recommendedName>
</protein>
<dbReference type="RefSeq" id="WP_097072926.1">
    <property type="nucleotide sequence ID" value="NZ_OBMQ01000003.1"/>
</dbReference>
<dbReference type="GO" id="GO:0005524">
    <property type="term" value="F:ATP binding"/>
    <property type="evidence" value="ECO:0007669"/>
    <property type="project" value="UniProtKB-KW"/>
</dbReference>
<feature type="transmembrane region" description="Helical" evidence="11">
    <location>
        <begin position="327"/>
        <end position="346"/>
    </location>
</feature>
<keyword evidence="6" id="KW-0547">Nucleotide-binding</keyword>
<dbReference type="Pfam" id="PF00512">
    <property type="entry name" value="HisKA"/>
    <property type="match status" value="1"/>
</dbReference>
<feature type="transmembrane region" description="Helical" evidence="11">
    <location>
        <begin position="200"/>
        <end position="219"/>
    </location>
</feature>
<dbReference type="SMART" id="SM00387">
    <property type="entry name" value="HATPase_c"/>
    <property type="match status" value="1"/>
</dbReference>
<keyword evidence="12" id="KW-0732">Signal</keyword>
<feature type="chain" id="PRO_5012267425" description="histidine kinase" evidence="12">
    <location>
        <begin position="29"/>
        <end position="684"/>
    </location>
</feature>
<evidence type="ECO:0000256" key="2">
    <source>
        <dbReference type="ARBA" id="ARBA00004651"/>
    </source>
</evidence>
<feature type="transmembrane region" description="Helical" evidence="11">
    <location>
        <begin position="297"/>
        <end position="315"/>
    </location>
</feature>
<keyword evidence="10" id="KW-0175">Coiled coil</keyword>
<dbReference type="EC" id="2.7.13.3" evidence="3"/>
<feature type="domain" description="Histidine kinase" evidence="13">
    <location>
        <begin position="456"/>
        <end position="670"/>
    </location>
</feature>
<dbReference type="InterPro" id="IPR005467">
    <property type="entry name" value="His_kinase_dom"/>
</dbReference>
<feature type="transmembrane region" description="Helical" evidence="11">
    <location>
        <begin position="358"/>
        <end position="378"/>
    </location>
</feature>
<dbReference type="SMART" id="SM00388">
    <property type="entry name" value="HisKA"/>
    <property type="match status" value="1"/>
</dbReference>
<dbReference type="Gene3D" id="1.10.287.130">
    <property type="match status" value="1"/>
</dbReference>
<name>A0A285SCS5_9BACL</name>
<keyword evidence="15" id="KW-1185">Reference proteome</keyword>
<evidence type="ECO:0000256" key="4">
    <source>
        <dbReference type="ARBA" id="ARBA00022553"/>
    </source>
</evidence>
<feature type="signal peptide" evidence="12">
    <location>
        <begin position="1"/>
        <end position="28"/>
    </location>
</feature>
<dbReference type="GO" id="GO:0005886">
    <property type="term" value="C:plasma membrane"/>
    <property type="evidence" value="ECO:0007669"/>
    <property type="project" value="UniProtKB-SubCell"/>
</dbReference>
<accession>A0A285SCS5</accession>
<dbReference type="Gene3D" id="2.60.120.260">
    <property type="entry name" value="Galactose-binding domain-like"/>
    <property type="match status" value="1"/>
</dbReference>
<dbReference type="InterPro" id="IPR003594">
    <property type="entry name" value="HATPase_dom"/>
</dbReference>
<evidence type="ECO:0000256" key="3">
    <source>
        <dbReference type="ARBA" id="ARBA00012438"/>
    </source>
</evidence>
<evidence type="ECO:0000256" key="12">
    <source>
        <dbReference type="SAM" id="SignalP"/>
    </source>
</evidence>
<feature type="transmembrane region" description="Helical" evidence="11">
    <location>
        <begin position="231"/>
        <end position="250"/>
    </location>
</feature>
<dbReference type="PRINTS" id="PR00344">
    <property type="entry name" value="BCTRLSENSOR"/>
</dbReference>
<proteinExistence type="predicted"/>
<dbReference type="FunFam" id="3.30.565.10:FF:000006">
    <property type="entry name" value="Sensor histidine kinase WalK"/>
    <property type="match status" value="1"/>
</dbReference>
<dbReference type="SUPFAM" id="SSF47384">
    <property type="entry name" value="Homodimeric domain of signal transducing histidine kinase"/>
    <property type="match status" value="1"/>
</dbReference>
<evidence type="ECO:0000256" key="1">
    <source>
        <dbReference type="ARBA" id="ARBA00000085"/>
    </source>
</evidence>
<dbReference type="OrthoDB" id="9809348at2"/>
<keyword evidence="9" id="KW-0902">Two-component regulatory system</keyword>
<evidence type="ECO:0000256" key="5">
    <source>
        <dbReference type="ARBA" id="ARBA00022679"/>
    </source>
</evidence>
<dbReference type="SUPFAM" id="SSF55874">
    <property type="entry name" value="ATPase domain of HSP90 chaperone/DNA topoisomerase II/histidine kinase"/>
    <property type="match status" value="1"/>
</dbReference>
<dbReference type="InterPro" id="IPR011623">
    <property type="entry name" value="7TMR_DISM_rcpt_extracell_dom1"/>
</dbReference>
<dbReference type="AlphaFoldDB" id="A0A285SCS5"/>
<gene>
    <name evidence="14" type="ORF">SAMN05880501_103250</name>
</gene>
<comment type="subcellular location">
    <subcellularLocation>
        <location evidence="2">Cell membrane</location>
        <topology evidence="2">Multi-pass membrane protein</topology>
    </subcellularLocation>
</comment>